<evidence type="ECO:0000313" key="1">
    <source>
        <dbReference type="EMBL" id="DAE22406.1"/>
    </source>
</evidence>
<proteinExistence type="predicted"/>
<reference evidence="1" key="1">
    <citation type="journal article" date="2021" name="Proc. Natl. Acad. Sci. U.S.A.">
        <title>A Catalog of Tens of Thousands of Viruses from Human Metagenomes Reveals Hidden Associations with Chronic Diseases.</title>
        <authorList>
            <person name="Tisza M.J."/>
            <person name="Buck C.B."/>
        </authorList>
    </citation>
    <scope>NUCLEOTIDE SEQUENCE</scope>
    <source>
        <strain evidence="1">CtDAq1</strain>
    </source>
</reference>
<organism evidence="1">
    <name type="scientific">CrAss-like virus sp. ctDAq1</name>
    <dbReference type="NCBI Taxonomy" id="2826822"/>
    <lineage>
        <taxon>Viruses</taxon>
        <taxon>Duplodnaviria</taxon>
        <taxon>Heunggongvirae</taxon>
        <taxon>Uroviricota</taxon>
        <taxon>Caudoviricetes</taxon>
        <taxon>Crassvirales</taxon>
    </lineage>
</organism>
<accession>A0A8S5QT84</accession>
<dbReference type="Pfam" id="PF25702">
    <property type="entry name" value="CrAss_Ring_2"/>
    <property type="match status" value="1"/>
</dbReference>
<protein>
    <submittedName>
        <fullName evidence="1">Structural protein</fullName>
    </submittedName>
</protein>
<dbReference type="InterPro" id="IPR057878">
    <property type="entry name" value="CrAss_Ring_2"/>
</dbReference>
<sequence>MSTYREIVYMVLDELKLESDDAYYTQDHVIFLINKYRALLLKQRYSDLRRTIPLSNFNTLCLTLGTFGGDVCGSGTYLRSLDTIPHLLDLSGIYSLTKVVPDLMVEKEIAFVNEGRFKYVGNNKWTSRYLYATLSRDHYLYIKSANPQFRYLSSVKFSSVFENPIEAARFSCGADECGCNPEPCDIMDRDLRLQEDLVPQVISLCVNELAKGVYNPEDKMNNASDDLSEVNMKVRNETVD</sequence>
<dbReference type="EMBL" id="BK015733">
    <property type="protein sequence ID" value="DAE22406.1"/>
    <property type="molecule type" value="Genomic_DNA"/>
</dbReference>
<name>A0A8S5QT84_9CAUD</name>